<dbReference type="GO" id="GO:0055085">
    <property type="term" value="P:transmembrane transport"/>
    <property type="evidence" value="ECO:0007669"/>
    <property type="project" value="InterPro"/>
</dbReference>
<dbReference type="SUPFAM" id="SSF53850">
    <property type="entry name" value="Periplasmic binding protein-like II"/>
    <property type="match status" value="1"/>
</dbReference>
<protein>
    <submittedName>
        <fullName evidence="5">Putative arabinose-binding protein</fullName>
    </submittedName>
</protein>
<dbReference type="InterPro" id="IPR006059">
    <property type="entry name" value="SBP"/>
</dbReference>
<keyword evidence="2" id="KW-0813">Transport</keyword>
<dbReference type="Pfam" id="PF13416">
    <property type="entry name" value="SBP_bac_8"/>
    <property type="match status" value="1"/>
</dbReference>
<accession>A0A6N2T363</accession>
<dbReference type="GO" id="GO:0055052">
    <property type="term" value="C:ATP-binding cassette (ABC) transporter complex, substrate-binding subunit-containing"/>
    <property type="evidence" value="ECO:0007669"/>
    <property type="project" value="TreeGrafter"/>
</dbReference>
<proteinExistence type="inferred from homology"/>
<dbReference type="PANTHER" id="PTHR30061:SF50">
    <property type="entry name" value="MALTOSE_MALTODEXTRIN-BINDING PERIPLASMIC PROTEIN"/>
    <property type="match status" value="1"/>
</dbReference>
<dbReference type="PROSITE" id="PS01037">
    <property type="entry name" value="SBP_BACTERIAL_1"/>
    <property type="match status" value="1"/>
</dbReference>
<dbReference type="RefSeq" id="WP_412110018.1">
    <property type="nucleotide sequence ID" value="NZ_CACRST010000011.1"/>
</dbReference>
<evidence type="ECO:0000313" key="5">
    <source>
        <dbReference type="EMBL" id="VYS98891.1"/>
    </source>
</evidence>
<feature type="chain" id="PRO_5027051588" evidence="4">
    <location>
        <begin position="27"/>
        <end position="437"/>
    </location>
</feature>
<keyword evidence="3 4" id="KW-0732">Signal</keyword>
<evidence type="ECO:0000256" key="2">
    <source>
        <dbReference type="ARBA" id="ARBA00022448"/>
    </source>
</evidence>
<evidence type="ECO:0000256" key="1">
    <source>
        <dbReference type="ARBA" id="ARBA00008520"/>
    </source>
</evidence>
<dbReference type="GO" id="GO:0015768">
    <property type="term" value="P:maltose transport"/>
    <property type="evidence" value="ECO:0007669"/>
    <property type="project" value="TreeGrafter"/>
</dbReference>
<evidence type="ECO:0000256" key="3">
    <source>
        <dbReference type="ARBA" id="ARBA00022729"/>
    </source>
</evidence>
<sequence length="437" mass="48310">MKKAISMAMAAAMILSAGVTTVPVMADEKAELTIWSPADKQAIETWWEEKIAEWNEANPDIQVKREAIDRSDSYAYDNKIATAQTSNDLPDIFFVDGPQVSYYAANGITVPLDDYFTEEDKADFVDSAITQNTYDGKLYAIGATESSVAFYYNKDYLKECGVDVEDLDSRTVENPITWSEFAEIAEKCTTDDYVGAHIIMDHGEGLPYALEPMYLSAGKDYISEDGKEADGYVNSEEAVKTTSYLADMIAKGYANIEPIQDEFLNGACATMLGGSWDVSLLEESAEFDWGVTYYPVNDDTKEAVSPCGDWSAAVSKDCENVDAAGKFLSWLMNTDNVASYAAAIAKPATRVSAYETEAMADYKEGPRALFKEQLENTAVPRPRTPSYATFSSAYAEAMTNIFSDASSNEEVDEDYIQSELDTVVETFTEDYETYYAE</sequence>
<dbReference type="PANTHER" id="PTHR30061">
    <property type="entry name" value="MALTOSE-BINDING PERIPLASMIC PROTEIN"/>
    <property type="match status" value="1"/>
</dbReference>
<comment type="similarity">
    <text evidence="1">Belongs to the bacterial solute-binding protein 1 family.</text>
</comment>
<dbReference type="GO" id="GO:0042956">
    <property type="term" value="P:maltodextrin transmembrane transport"/>
    <property type="evidence" value="ECO:0007669"/>
    <property type="project" value="TreeGrafter"/>
</dbReference>
<dbReference type="AlphaFoldDB" id="A0A6N2T363"/>
<evidence type="ECO:0000256" key="4">
    <source>
        <dbReference type="SAM" id="SignalP"/>
    </source>
</evidence>
<gene>
    <name evidence="5" type="primary">araN_1</name>
    <name evidence="5" type="ORF">BGLFYP119_01377</name>
</gene>
<dbReference type="InterPro" id="IPR006061">
    <property type="entry name" value="SBP_1_CS"/>
</dbReference>
<dbReference type="GO" id="GO:1901982">
    <property type="term" value="F:maltose binding"/>
    <property type="evidence" value="ECO:0007669"/>
    <property type="project" value="TreeGrafter"/>
</dbReference>
<name>A0A6N2T363_9FIRM</name>
<dbReference type="Gene3D" id="3.40.190.10">
    <property type="entry name" value="Periplasmic binding protein-like II"/>
    <property type="match status" value="1"/>
</dbReference>
<feature type="signal peptide" evidence="4">
    <location>
        <begin position="1"/>
        <end position="26"/>
    </location>
</feature>
<organism evidence="5">
    <name type="scientific">Blautia glucerasea</name>
    <dbReference type="NCBI Taxonomy" id="536633"/>
    <lineage>
        <taxon>Bacteria</taxon>
        <taxon>Bacillati</taxon>
        <taxon>Bacillota</taxon>
        <taxon>Clostridia</taxon>
        <taxon>Lachnospirales</taxon>
        <taxon>Lachnospiraceae</taxon>
        <taxon>Blautia</taxon>
    </lineage>
</organism>
<dbReference type="EMBL" id="CACRST010000011">
    <property type="protein sequence ID" value="VYS98891.1"/>
    <property type="molecule type" value="Genomic_DNA"/>
</dbReference>
<dbReference type="CDD" id="cd13585">
    <property type="entry name" value="PBP2_TMBP_like"/>
    <property type="match status" value="1"/>
</dbReference>
<reference evidence="5" key="1">
    <citation type="submission" date="2019-11" db="EMBL/GenBank/DDBJ databases">
        <authorList>
            <person name="Feng L."/>
        </authorList>
    </citation>
    <scope>NUCLEOTIDE SEQUENCE</scope>
    <source>
        <strain evidence="5">BgluceraseaLFYP119</strain>
    </source>
</reference>